<dbReference type="Proteomes" id="UP000654452">
    <property type="component" value="Unassembled WGS sequence"/>
</dbReference>
<evidence type="ECO:0008006" key="3">
    <source>
        <dbReference type="Google" id="ProtNLM"/>
    </source>
</evidence>
<evidence type="ECO:0000313" key="2">
    <source>
        <dbReference type="Proteomes" id="UP000654452"/>
    </source>
</evidence>
<protein>
    <recommendedName>
        <fullName evidence="3">Phage portal protein</fullName>
    </recommendedName>
</protein>
<accession>A0ABS1HS36</accession>
<proteinExistence type="predicted"/>
<evidence type="ECO:0000313" key="1">
    <source>
        <dbReference type="EMBL" id="MBK4717624.1"/>
    </source>
</evidence>
<name>A0ABS1HS36_9PROT</name>
<gene>
    <name evidence="1" type="ORF">JJL56_01960</name>
</gene>
<dbReference type="EMBL" id="JAEPIV010000001">
    <property type="protein sequence ID" value="MBK4717624.1"/>
    <property type="molecule type" value="Genomic_DNA"/>
</dbReference>
<comment type="caution">
    <text evidence="1">The sequence shown here is derived from an EMBL/GenBank/DDBJ whole genome shotgun (WGS) entry which is preliminary data.</text>
</comment>
<reference evidence="1 2" key="1">
    <citation type="submission" date="2021-01" db="EMBL/GenBank/DDBJ databases">
        <title>Azospirillum sp. YIM DDC1 draft genome.</title>
        <authorList>
            <person name="Wang Y.-X."/>
        </authorList>
    </citation>
    <scope>NUCLEOTIDE SEQUENCE [LARGE SCALE GENOMIC DNA]</scope>
    <source>
        <strain evidence="1 2">YIM DDC1</strain>
    </source>
</reference>
<keyword evidence="2" id="KW-1185">Reference proteome</keyword>
<organism evidence="1 2">
    <name type="scientific">Azospirillum aestuarii</name>
    <dbReference type="NCBI Taxonomy" id="2802052"/>
    <lineage>
        <taxon>Bacteria</taxon>
        <taxon>Pseudomonadati</taxon>
        <taxon>Pseudomonadota</taxon>
        <taxon>Alphaproteobacteria</taxon>
        <taxon>Rhodospirillales</taxon>
        <taxon>Azospirillaceae</taxon>
        <taxon>Azospirillum</taxon>
    </lineage>
</organism>
<sequence>MRNSTYNSLIEGLIDNGPDPMAPERFNASLMVLLSTLNAGPVQALRAAQNVMNAASKIARLGDEPRQIIFDAIELDRLVNCPLWLEYDIVINGNEAVPKDAHDSSGRLLREGLLIIRKGGDGIGSTIVIRRFGERVRTFEADPAEWRLTRCLGGGYEMTVENEEYAPGLVDQGKASARWLGGQMQSLLAILGAPKLTELADEKPSRRRGVPPLKRVRMAPPWNNVDQDGIPVLPRDARPAYVYDELMDRFDMFEGLIWSGRCYHDTAENRRRSLENCAKRREMLKVAEPFVLAPIMAESAAIVAAEERTGMVEARRLLALPFPIAWLEWRDVDCGLPGQRWGMVIEAVDDDVQGDAHGLIYPLMAGSYLTYDGIIRLRGLYFRMHISDISKPLIEFSSEHIPADFDGTAIDQEHFGRFMLAVLTFLNQPRMVEMKNQDKRQRAVSNRVRADRRLSPLGAIREVRLIVDQPVAASEGSTRNGTGDRIGAMPRHQVRAFWRYRLGKLEFVRPHWRGSEVNGVSRRRYIVMREEDRVQC</sequence>
<dbReference type="RefSeq" id="WP_200483985.1">
    <property type="nucleotide sequence ID" value="NZ_JAEPIV010000001.1"/>
</dbReference>